<sequence>MSKKSTKALASATLMSLVLTTALSAGPVKAAQGPVTRVSGGDRYATAAKVATTNWTTSDNVVLVSGEGYADAVSASALAKKLNAPILLTTGTTLSSDAQGALDTLKPKNVYVIGGNASISQSIRDGLKSKYTLKELGGSNRYETNVAVAKELVSLGVSASDVMVVGGQGFADALSVAPVAAAKGQILLLANNDQDASQAAINFVKDNNSKVTVVGTTNVISDAIKNAFGSNVTRVDGGSSRFDTNLKVLKAFSSDLKADKLYVANASAATPDNLYADALVASALAGKYTAPLVLVDKDGTDATNSAVAYIKGENAKDIEVIGGTGVVPDSIISEISGQTQTTDPEVSSVSSVGLNQIKVVFNQEVDEDTAEEVANYKVDGSTLTDNAGNVDTDAVASLQDDNKTVIITLAKKQKQNDDVDVTVKKGILTADKSGTVPEFTQTVTFADTTAPTLNSVSVRGNNKLDVVFSEAVKVKATTKKAALQQVVSKLKINDKNLSSFGINYDLDGADLKYSALDDAVKSGDYYYTDEVELYFDTDLPTGNNTLKVSDADDDVLSDSAGFPIADTTQDFTVDTLTTAPKITSITAEDSGKVYVNFDRPMDAKTATVAANYEINGTNVTNAPELKKGDTQVKITGVSLNKNSNKIYINDKVEDAYGNKVAEDTYESFTLDQDTTKPTVNSVSALNDDTIRVRFSKDVDAQYATNVSNYTLKDGDGTDITDNIKPVNSSSTSYQDKNAITIPGKTSDVKSGDTADVVDLHVDGKLTDSKYTLEISHIQDMATTPNVMDDYTTTFDGSSDVSATATAYKVSGTKVAFVFNKAMNASELNDTDNYQYVNGKNETKSLPSSADITVNGDNKSVTIDLKDTSLNANGTDGDENSMKAIYATGVKDEDGNSLSVGNNGGTLSTYADTTKVKANSLRVYYDNDDLKADVSFDQPIDDSTTDAKNFRLGGQTPTSVSVDGTKVTLTFASDTNGYDESDPDTLINKVKAQGNGAKLQIVSYTDEEAGKVCYVNDVLGKAVDTVTQTPVYSYEAAPKLIINKDNNNVVSNWTAVGKSGELDINVKFDTPIDTNSVKREDFVFSVGGTNVDATDVVANTDGTVTFEFKNDDLGKIKTAIGGSSTINVSVKPTTSSAISTIKDASGNYAYYKASDDDLKTNYVTVSKTEMDKTVVTP</sequence>
<dbReference type="Pfam" id="PF04122">
    <property type="entry name" value="CW_binding_2"/>
    <property type="match status" value="3"/>
</dbReference>
<dbReference type="AlphaFoldDB" id="A0A3M0S1K1"/>
<evidence type="ECO:0000313" key="3">
    <source>
        <dbReference type="EMBL" id="RMC92359.1"/>
    </source>
</evidence>
<proteinExistence type="predicted"/>
<accession>A0A3M0S1K1</accession>
<dbReference type="PANTHER" id="PTHR30032:SF8">
    <property type="entry name" value="GERMINATION-SPECIFIC N-ACETYLMURAMOYL-L-ALANINE AMIDASE"/>
    <property type="match status" value="1"/>
</dbReference>
<feature type="signal peptide" evidence="2">
    <location>
        <begin position="1"/>
        <end position="30"/>
    </location>
</feature>
<dbReference type="InterPro" id="IPR007253">
    <property type="entry name" value="Cell_wall-bd_2"/>
</dbReference>
<gene>
    <name evidence="3" type="ORF">D9O40_20780</name>
</gene>
<dbReference type="PANTHER" id="PTHR30032">
    <property type="entry name" value="N-ACETYLMURAMOYL-L-ALANINE AMIDASE-RELATED"/>
    <property type="match status" value="1"/>
</dbReference>
<dbReference type="EMBL" id="RFAQ01000113">
    <property type="protein sequence ID" value="RMC92359.1"/>
    <property type="molecule type" value="Genomic_DNA"/>
</dbReference>
<evidence type="ECO:0000256" key="2">
    <source>
        <dbReference type="SAM" id="SignalP"/>
    </source>
</evidence>
<comment type="caution">
    <text evidence="3">The sequence shown here is derived from an EMBL/GenBank/DDBJ whole genome shotgun (WGS) entry which is preliminary data.</text>
</comment>
<feature type="chain" id="PRO_5017928344" evidence="2">
    <location>
        <begin position="31"/>
        <end position="1176"/>
    </location>
</feature>
<dbReference type="Gene3D" id="2.60.40.1220">
    <property type="match status" value="5"/>
</dbReference>
<keyword evidence="1 2" id="KW-0732">Signal</keyword>
<dbReference type="Gene3D" id="3.40.50.12090">
    <property type="match status" value="2"/>
</dbReference>
<dbReference type="InterPro" id="IPR014755">
    <property type="entry name" value="Cu-Rt/internalin_Ig-like"/>
</dbReference>
<protein>
    <submittedName>
        <fullName evidence="3">Cell wall-binding repeat-containing protein</fullName>
    </submittedName>
</protein>
<evidence type="ECO:0000256" key="1">
    <source>
        <dbReference type="ARBA" id="ARBA00022729"/>
    </source>
</evidence>
<dbReference type="RefSeq" id="WP_122060251.1">
    <property type="nucleotide sequence ID" value="NZ_RFAQ01000113.1"/>
</dbReference>
<organism evidence="3 4">
    <name type="scientific">Clostridium autoethanogenum</name>
    <dbReference type="NCBI Taxonomy" id="84023"/>
    <lineage>
        <taxon>Bacteria</taxon>
        <taxon>Bacillati</taxon>
        <taxon>Bacillota</taxon>
        <taxon>Clostridia</taxon>
        <taxon>Eubacteriales</taxon>
        <taxon>Clostridiaceae</taxon>
        <taxon>Clostridium</taxon>
    </lineage>
</organism>
<name>A0A3M0S1K1_9CLOT</name>
<dbReference type="InterPro" id="IPR051922">
    <property type="entry name" value="Bact_Sporulation_Assoc"/>
</dbReference>
<evidence type="ECO:0000313" key="4">
    <source>
        <dbReference type="Proteomes" id="UP000277999"/>
    </source>
</evidence>
<reference evidence="3 4" key="1">
    <citation type="submission" date="2018-10" db="EMBL/GenBank/DDBJ databases">
        <title>Genome-centric metagenomics revealed C2 chemical producing, CO utilizing Clostridium with novel acetogenic gene cluster.</title>
        <authorList>
            <person name="Kang H."/>
            <person name="Park B."/>
            <person name="Choi I.G."/>
            <person name="Chang I.S."/>
        </authorList>
    </citation>
    <scope>NUCLEOTIDE SEQUENCE [LARGE SCALE GENOMIC DNA]</scope>
    <source>
        <strain evidence="3 4">H21-9</strain>
    </source>
</reference>
<dbReference type="Proteomes" id="UP000277999">
    <property type="component" value="Unassembled WGS sequence"/>
</dbReference>